<dbReference type="Proteomes" id="UP000199657">
    <property type="component" value="Unassembled WGS sequence"/>
</dbReference>
<evidence type="ECO:0000256" key="4">
    <source>
        <dbReference type="ARBA" id="ARBA00022989"/>
    </source>
</evidence>
<feature type="transmembrane region" description="Helical" evidence="6">
    <location>
        <begin position="21"/>
        <end position="42"/>
    </location>
</feature>
<evidence type="ECO:0000259" key="7">
    <source>
        <dbReference type="PROSITE" id="PS51012"/>
    </source>
</evidence>
<keyword evidence="6" id="KW-0813">Transport</keyword>
<dbReference type="NCBIfam" id="NF011648">
    <property type="entry name" value="PRK15066.1"/>
    <property type="match status" value="1"/>
</dbReference>
<keyword evidence="4 6" id="KW-1133">Transmembrane helix</keyword>
<keyword evidence="5 6" id="KW-0472">Membrane</keyword>
<evidence type="ECO:0000313" key="8">
    <source>
        <dbReference type="EMBL" id="SEO99817.1"/>
    </source>
</evidence>
<feature type="transmembrane region" description="Helical" evidence="6">
    <location>
        <begin position="141"/>
        <end position="160"/>
    </location>
</feature>
<dbReference type="PANTHER" id="PTHR43332:SF2">
    <property type="entry name" value="INNER MEMBRANE TRANSPORT PERMEASE YADH"/>
    <property type="match status" value="1"/>
</dbReference>
<dbReference type="PROSITE" id="PS51012">
    <property type="entry name" value="ABC_TM2"/>
    <property type="match status" value="1"/>
</dbReference>
<evidence type="ECO:0000313" key="9">
    <source>
        <dbReference type="Proteomes" id="UP000199657"/>
    </source>
</evidence>
<dbReference type="OrthoDB" id="9804001at2"/>
<dbReference type="InterPro" id="IPR052522">
    <property type="entry name" value="ABC-2_transport_permease"/>
</dbReference>
<evidence type="ECO:0000256" key="1">
    <source>
        <dbReference type="ARBA" id="ARBA00004141"/>
    </source>
</evidence>
<evidence type="ECO:0000256" key="5">
    <source>
        <dbReference type="ARBA" id="ARBA00023136"/>
    </source>
</evidence>
<dbReference type="InterPro" id="IPR013525">
    <property type="entry name" value="ABC2_TM"/>
</dbReference>
<dbReference type="GO" id="GO:0043190">
    <property type="term" value="C:ATP-binding cassette (ABC) transporter complex"/>
    <property type="evidence" value="ECO:0007669"/>
    <property type="project" value="InterPro"/>
</dbReference>
<evidence type="ECO:0000256" key="6">
    <source>
        <dbReference type="RuleBase" id="RU361157"/>
    </source>
</evidence>
<dbReference type="PIRSF" id="PIRSF006648">
    <property type="entry name" value="DrrB"/>
    <property type="match status" value="1"/>
</dbReference>
<keyword evidence="3 6" id="KW-0812">Transmembrane</keyword>
<dbReference type="RefSeq" id="WP_091644652.1">
    <property type="nucleotide sequence ID" value="NZ_FOEG01000006.1"/>
</dbReference>
<keyword evidence="9" id="KW-1185">Reference proteome</keyword>
<dbReference type="Pfam" id="PF01061">
    <property type="entry name" value="ABC2_membrane"/>
    <property type="match status" value="1"/>
</dbReference>
<dbReference type="STRING" id="406100.SAMN04488052_10613"/>
<comment type="subcellular location">
    <subcellularLocation>
        <location evidence="6">Cell inner membrane</location>
        <topology evidence="6">Multi-pass membrane protein</topology>
    </subcellularLocation>
    <subcellularLocation>
        <location evidence="1">Membrane</location>
        <topology evidence="1">Multi-pass membrane protein</topology>
    </subcellularLocation>
</comment>
<gene>
    <name evidence="8" type="ORF">SAMN04488052_10613</name>
</gene>
<protein>
    <recommendedName>
        <fullName evidence="6">Transport permease protein</fullName>
    </recommendedName>
</protein>
<organism evidence="8 9">
    <name type="scientific">Aquisalimonas asiatica</name>
    <dbReference type="NCBI Taxonomy" id="406100"/>
    <lineage>
        <taxon>Bacteria</taxon>
        <taxon>Pseudomonadati</taxon>
        <taxon>Pseudomonadota</taxon>
        <taxon>Gammaproteobacteria</taxon>
        <taxon>Chromatiales</taxon>
        <taxon>Ectothiorhodospiraceae</taxon>
        <taxon>Aquisalimonas</taxon>
    </lineage>
</organism>
<feature type="transmembrane region" description="Helical" evidence="6">
    <location>
        <begin position="227"/>
        <end position="250"/>
    </location>
</feature>
<sequence>MTAALYWNAYRGMVVKQLRRVVRTWIQTLLPSVVTAALFLVVLGQLVGREIGTLGGVGYTEFLMPGLVMLAVVTNAYSNVTLAVFGAKLQRHIEELLVAPMPPWLIVAGFVTGGVLRGLLVGLLVAALALPLTGLQFHHPVGIAGMAVLAALLFSFAGLINGIYARTFDHTSVVTTFVLTPLIYLGGLFYPVSRLDEPWQSLSLANPMYYLIEGFRHGLLGTSAVPWWATFAMLGVATAIAGAVALTLVARGTRVKP</sequence>
<dbReference type="InterPro" id="IPR047817">
    <property type="entry name" value="ABC2_TM_bact-type"/>
</dbReference>
<feature type="domain" description="ABC transmembrane type-2" evidence="7">
    <location>
        <begin position="23"/>
        <end position="252"/>
    </location>
</feature>
<keyword evidence="6" id="KW-1003">Cell membrane</keyword>
<feature type="transmembrane region" description="Helical" evidence="6">
    <location>
        <begin position="172"/>
        <end position="192"/>
    </location>
</feature>
<dbReference type="PRINTS" id="PR00164">
    <property type="entry name" value="ABC2TRNSPORT"/>
</dbReference>
<accession>A0A1H8U9V2</accession>
<dbReference type="EMBL" id="FOEG01000006">
    <property type="protein sequence ID" value="SEO99817.1"/>
    <property type="molecule type" value="Genomic_DNA"/>
</dbReference>
<reference evidence="8 9" key="1">
    <citation type="submission" date="2016-10" db="EMBL/GenBank/DDBJ databases">
        <authorList>
            <person name="de Groot N.N."/>
        </authorList>
    </citation>
    <scope>NUCLEOTIDE SEQUENCE [LARGE SCALE GENOMIC DNA]</scope>
    <source>
        <strain evidence="8 9">CGMCC 1.6291</strain>
    </source>
</reference>
<feature type="transmembrane region" description="Helical" evidence="6">
    <location>
        <begin position="105"/>
        <end position="129"/>
    </location>
</feature>
<dbReference type="PANTHER" id="PTHR43332">
    <property type="entry name" value="INNER MEMBRANE TRANSPORT PERMEASE YADH-RELATED"/>
    <property type="match status" value="1"/>
</dbReference>
<feature type="transmembrane region" description="Helical" evidence="6">
    <location>
        <begin position="62"/>
        <end position="85"/>
    </location>
</feature>
<dbReference type="InterPro" id="IPR000412">
    <property type="entry name" value="ABC_2_transport"/>
</dbReference>
<evidence type="ECO:0000256" key="3">
    <source>
        <dbReference type="ARBA" id="ARBA00022692"/>
    </source>
</evidence>
<dbReference type="GO" id="GO:0140359">
    <property type="term" value="F:ABC-type transporter activity"/>
    <property type="evidence" value="ECO:0007669"/>
    <property type="project" value="InterPro"/>
</dbReference>
<comment type="similarity">
    <text evidence="2 6">Belongs to the ABC-2 integral membrane protein family.</text>
</comment>
<dbReference type="AlphaFoldDB" id="A0A1H8U9V2"/>
<evidence type="ECO:0000256" key="2">
    <source>
        <dbReference type="ARBA" id="ARBA00007783"/>
    </source>
</evidence>
<name>A0A1H8U9V2_9GAMM</name>
<proteinExistence type="inferred from homology"/>